<protein>
    <recommendedName>
        <fullName evidence="2">Piezo TM1-24 domain-containing protein</fullName>
    </recommendedName>
</protein>
<dbReference type="EMBL" id="UZAJ01005394">
    <property type="protein sequence ID" value="VDO44902.1"/>
    <property type="molecule type" value="Genomic_DNA"/>
</dbReference>
<keyword evidence="1" id="KW-0812">Transmembrane</keyword>
<sequence>MEIECFIFQPCILSFIYFIAFLFIATWWALYKPLQRHIFNTLKRLIIYYCALHFLLLYMYQIPFFQTIIPGQSLLARLVGFVPILYTDCNAWWSLNIISLDYWTAFANVVAILFLYHLLIMQYSFTRHGIHREYKACESTESSIREELLASDINSHSLRNLPLHQANPHADHQGISTVSVGPGECETDISQRFSAAPTFIFYHIHIFSLMSITIWAFLYHSLFGLVFLIKVCIILVFKNTRTMAFQASPPLMAYVEVCVVVV</sequence>
<dbReference type="STRING" id="387005.A0A183HEN9"/>
<dbReference type="Pfam" id="PF24871">
    <property type="entry name" value="Piezo_TM1-24"/>
    <property type="match status" value="1"/>
</dbReference>
<accession>A0A183HEN9</accession>
<keyword evidence="4" id="KW-1185">Reference proteome</keyword>
<dbReference type="PANTHER" id="PTHR47049">
    <property type="entry name" value="PIEZO-TYPE MECHANOSENSITIVE ION CHANNEL HOMOLOG"/>
    <property type="match status" value="1"/>
</dbReference>
<gene>
    <name evidence="3" type="ORF">OFLC_LOCUS5951</name>
</gene>
<evidence type="ECO:0000313" key="4">
    <source>
        <dbReference type="Proteomes" id="UP000267606"/>
    </source>
</evidence>
<proteinExistence type="predicted"/>
<dbReference type="GO" id="GO:0016020">
    <property type="term" value="C:membrane"/>
    <property type="evidence" value="ECO:0007669"/>
    <property type="project" value="InterPro"/>
</dbReference>
<reference evidence="5" key="1">
    <citation type="submission" date="2016-06" db="UniProtKB">
        <authorList>
            <consortium name="WormBaseParasite"/>
        </authorList>
    </citation>
    <scope>IDENTIFICATION</scope>
</reference>
<reference evidence="3 4" key="2">
    <citation type="submission" date="2018-11" db="EMBL/GenBank/DDBJ databases">
        <authorList>
            <consortium name="Pathogen Informatics"/>
        </authorList>
    </citation>
    <scope>NUCLEOTIDE SEQUENCE [LARGE SCALE GENOMIC DNA]</scope>
</reference>
<evidence type="ECO:0000259" key="2">
    <source>
        <dbReference type="Pfam" id="PF24871"/>
    </source>
</evidence>
<feature type="transmembrane region" description="Helical" evidence="1">
    <location>
        <begin position="223"/>
        <end position="240"/>
    </location>
</feature>
<dbReference type="WBParaSite" id="OFLC_0000595001-mRNA-1">
    <property type="protein sequence ID" value="OFLC_0000595001-mRNA-1"/>
    <property type="gene ID" value="OFLC_0000595001"/>
</dbReference>
<dbReference type="AlphaFoldDB" id="A0A183HEN9"/>
<feature type="transmembrane region" description="Helical" evidence="1">
    <location>
        <begin position="105"/>
        <end position="125"/>
    </location>
</feature>
<evidence type="ECO:0000313" key="5">
    <source>
        <dbReference type="WBParaSite" id="OFLC_0000595001-mRNA-1"/>
    </source>
</evidence>
<dbReference type="GO" id="GO:0008381">
    <property type="term" value="F:mechanosensitive monoatomic ion channel activity"/>
    <property type="evidence" value="ECO:0007669"/>
    <property type="project" value="InterPro"/>
</dbReference>
<keyword evidence="1" id="KW-1133">Transmembrane helix</keyword>
<dbReference type="PANTHER" id="PTHR47049:SF2">
    <property type="entry name" value="PIEZO-TYPE MECHANOSENSITIVE ION CHANNEL HOMOLOG"/>
    <property type="match status" value="1"/>
</dbReference>
<evidence type="ECO:0000313" key="3">
    <source>
        <dbReference type="EMBL" id="VDO44902.1"/>
    </source>
</evidence>
<keyword evidence="1" id="KW-0472">Membrane</keyword>
<dbReference type="InterPro" id="IPR056769">
    <property type="entry name" value="Piezo_TM1-24"/>
</dbReference>
<dbReference type="Proteomes" id="UP000267606">
    <property type="component" value="Unassembled WGS sequence"/>
</dbReference>
<feature type="transmembrane region" description="Helical" evidence="1">
    <location>
        <begin position="12"/>
        <end position="30"/>
    </location>
</feature>
<organism evidence="5">
    <name type="scientific">Onchocerca flexuosa</name>
    <dbReference type="NCBI Taxonomy" id="387005"/>
    <lineage>
        <taxon>Eukaryota</taxon>
        <taxon>Metazoa</taxon>
        <taxon>Ecdysozoa</taxon>
        <taxon>Nematoda</taxon>
        <taxon>Chromadorea</taxon>
        <taxon>Rhabditida</taxon>
        <taxon>Spirurina</taxon>
        <taxon>Spiruromorpha</taxon>
        <taxon>Filarioidea</taxon>
        <taxon>Onchocercidae</taxon>
        <taxon>Onchocerca</taxon>
    </lineage>
</organism>
<feature type="transmembrane region" description="Helical" evidence="1">
    <location>
        <begin position="74"/>
        <end position="93"/>
    </location>
</feature>
<dbReference type="InterPro" id="IPR027272">
    <property type="entry name" value="Piezo"/>
</dbReference>
<feature type="domain" description="Piezo TM1-24" evidence="2">
    <location>
        <begin position="7"/>
        <end position="260"/>
    </location>
</feature>
<feature type="transmembrane region" description="Helical" evidence="1">
    <location>
        <begin position="45"/>
        <end position="62"/>
    </location>
</feature>
<name>A0A183HEN9_9BILA</name>
<evidence type="ECO:0000256" key="1">
    <source>
        <dbReference type="SAM" id="Phobius"/>
    </source>
</evidence>